<name>A0A2H9T3G5_9ZZZZ</name>
<dbReference type="EMBL" id="NSIT01000408">
    <property type="protein sequence ID" value="PJE77727.1"/>
    <property type="molecule type" value="Genomic_DNA"/>
</dbReference>
<sequence length="40" mass="4676">MESLLVKVPVDKQFFVGIDENMSRYHHYDSLFVDGLPVSY</sequence>
<dbReference type="AlphaFoldDB" id="A0A2H9T3G5"/>
<comment type="caution">
    <text evidence="1">The sequence shown here is derived from an EMBL/GenBank/DDBJ whole genome shotgun (WGS) entry which is preliminary data.</text>
</comment>
<protein>
    <submittedName>
        <fullName evidence="1">Uncharacterized protein</fullName>
    </submittedName>
</protein>
<gene>
    <name evidence="1" type="ORF">CI610_03347</name>
</gene>
<evidence type="ECO:0000313" key="1">
    <source>
        <dbReference type="EMBL" id="PJE77727.1"/>
    </source>
</evidence>
<organism evidence="1">
    <name type="scientific">invertebrate metagenome</name>
    <dbReference type="NCBI Taxonomy" id="1711999"/>
    <lineage>
        <taxon>unclassified sequences</taxon>
        <taxon>metagenomes</taxon>
        <taxon>organismal metagenomes</taxon>
    </lineage>
</organism>
<accession>A0A2H9T3G5</accession>
<reference evidence="1" key="1">
    <citation type="journal article" date="2017" name="Appl. Environ. Microbiol.">
        <title>Molecular characterization of an Endozoicomonas-like organism causing infection in king scallop Pecten maximus L.</title>
        <authorList>
            <person name="Cano I."/>
            <person name="van Aerle R."/>
            <person name="Ross S."/>
            <person name="Verner-Jeffreys D.W."/>
            <person name="Paley R.K."/>
            <person name="Rimmer G."/>
            <person name="Ryder D."/>
            <person name="Hooper P."/>
            <person name="Stone D."/>
            <person name="Feist S.W."/>
        </authorList>
    </citation>
    <scope>NUCLEOTIDE SEQUENCE</scope>
</reference>
<proteinExistence type="predicted"/>